<comment type="caution">
    <text evidence="3">The sequence shown here is derived from an EMBL/GenBank/DDBJ whole genome shotgun (WGS) entry which is preliminary data.</text>
</comment>
<proteinExistence type="predicted"/>
<feature type="domain" description="J" evidence="2">
    <location>
        <begin position="147"/>
        <end position="204"/>
    </location>
</feature>
<dbReference type="Gene3D" id="1.10.287.110">
    <property type="entry name" value="DnaJ domain"/>
    <property type="match status" value="1"/>
</dbReference>
<name>A0A397Q4I6_9HYPH</name>
<accession>A0A397Q4I6</accession>
<dbReference type="SMART" id="SM00271">
    <property type="entry name" value="DnaJ"/>
    <property type="match status" value="1"/>
</dbReference>
<dbReference type="InterPro" id="IPR001623">
    <property type="entry name" value="DnaJ_domain"/>
</dbReference>
<dbReference type="SUPFAM" id="SSF46565">
    <property type="entry name" value="Chaperone J-domain"/>
    <property type="match status" value="1"/>
</dbReference>
<dbReference type="Pfam" id="PF00226">
    <property type="entry name" value="DnaJ"/>
    <property type="match status" value="1"/>
</dbReference>
<organism evidence="3 4">
    <name type="scientific">Dichotomicrobium thermohalophilum</name>
    <dbReference type="NCBI Taxonomy" id="933063"/>
    <lineage>
        <taxon>Bacteria</taxon>
        <taxon>Pseudomonadati</taxon>
        <taxon>Pseudomonadota</taxon>
        <taxon>Alphaproteobacteria</taxon>
        <taxon>Hyphomicrobiales</taxon>
        <taxon>Hyphomicrobiaceae</taxon>
        <taxon>Dichotomicrobium</taxon>
    </lineage>
</organism>
<evidence type="ECO:0000256" key="1">
    <source>
        <dbReference type="SAM" id="MobiDB-lite"/>
    </source>
</evidence>
<feature type="compositionally biased region" description="Basic and acidic residues" evidence="1">
    <location>
        <begin position="1"/>
        <end position="29"/>
    </location>
</feature>
<dbReference type="PRINTS" id="PR00625">
    <property type="entry name" value="JDOMAIN"/>
</dbReference>
<dbReference type="RefSeq" id="WP_119061203.1">
    <property type="nucleotide sequence ID" value="NZ_QXDF01000001.1"/>
</dbReference>
<reference evidence="3 4" key="1">
    <citation type="submission" date="2018-08" db="EMBL/GenBank/DDBJ databases">
        <title>Genomic Encyclopedia of Archaeal and Bacterial Type Strains, Phase II (KMG-II): from individual species to whole genera.</title>
        <authorList>
            <person name="Goeker M."/>
        </authorList>
    </citation>
    <scope>NUCLEOTIDE SEQUENCE [LARGE SCALE GENOMIC DNA]</scope>
    <source>
        <strain evidence="3 4">DSM 5002</strain>
    </source>
</reference>
<evidence type="ECO:0000313" key="4">
    <source>
        <dbReference type="Proteomes" id="UP000266273"/>
    </source>
</evidence>
<protein>
    <submittedName>
        <fullName evidence="3">DnaJ-like protein</fullName>
    </submittedName>
</protein>
<evidence type="ECO:0000259" key="2">
    <source>
        <dbReference type="PROSITE" id="PS50076"/>
    </source>
</evidence>
<dbReference type="Proteomes" id="UP000266273">
    <property type="component" value="Unassembled WGS sequence"/>
</dbReference>
<dbReference type="CDD" id="cd06257">
    <property type="entry name" value="DnaJ"/>
    <property type="match status" value="1"/>
</dbReference>
<dbReference type="InterPro" id="IPR036869">
    <property type="entry name" value="J_dom_sf"/>
</dbReference>
<dbReference type="EMBL" id="QXDF01000001">
    <property type="protein sequence ID" value="RIA56410.1"/>
    <property type="molecule type" value="Genomic_DNA"/>
</dbReference>
<evidence type="ECO:0000313" key="3">
    <source>
        <dbReference type="EMBL" id="RIA56410.1"/>
    </source>
</evidence>
<dbReference type="OrthoDB" id="9786294at2"/>
<gene>
    <name evidence="3" type="ORF">BXY53_1516</name>
</gene>
<feature type="region of interest" description="Disordered" evidence="1">
    <location>
        <begin position="1"/>
        <end position="42"/>
    </location>
</feature>
<sequence>MKLDSPYFDRIRVKPTRKPEEAQSNRRCEWPGCNRAGAHPAPKGRGREGQYFFYCREHVREYNQQYNYFRGMSDEEIASFQQSAMTGHRPTWNVGTGSGGLGGKGHDWRAFAYAFDVSDPLGIFGADDPREGAAQQRGRRLHNAELKSLRALGLDADASASDIRAQFKSLVMTLHPDQNGGDRSSEDKLREVIQAYKYLKKTGLC</sequence>
<dbReference type="PROSITE" id="PS50076">
    <property type="entry name" value="DNAJ_2"/>
    <property type="match status" value="1"/>
</dbReference>
<dbReference type="AlphaFoldDB" id="A0A397Q4I6"/>
<keyword evidence="4" id="KW-1185">Reference proteome</keyword>